<feature type="chain" id="PRO_5046125664" description="Secreted protein" evidence="2">
    <location>
        <begin position="20"/>
        <end position="103"/>
    </location>
</feature>
<dbReference type="EMBL" id="JBHTJW010000002">
    <property type="protein sequence ID" value="MFD0929842.1"/>
    <property type="molecule type" value="Genomic_DNA"/>
</dbReference>
<evidence type="ECO:0000256" key="2">
    <source>
        <dbReference type="SAM" id="SignalP"/>
    </source>
</evidence>
<dbReference type="Proteomes" id="UP001597106">
    <property type="component" value="Unassembled WGS sequence"/>
</dbReference>
<dbReference type="RefSeq" id="WP_194748031.1">
    <property type="nucleotide sequence ID" value="NZ_JBHTJW010000002.1"/>
</dbReference>
<proteinExistence type="predicted"/>
<reference evidence="4" key="1">
    <citation type="journal article" date="2019" name="Int. J. Syst. Evol. Microbiol.">
        <title>The Global Catalogue of Microorganisms (GCM) 10K type strain sequencing project: providing services to taxonomists for standard genome sequencing and annotation.</title>
        <authorList>
            <consortium name="The Broad Institute Genomics Platform"/>
            <consortium name="The Broad Institute Genome Sequencing Center for Infectious Disease"/>
            <person name="Wu L."/>
            <person name="Ma J."/>
        </authorList>
    </citation>
    <scope>NUCLEOTIDE SEQUENCE [LARGE SCALE GENOMIC DNA]</scope>
    <source>
        <strain evidence="4">CCUG 59685</strain>
    </source>
</reference>
<protein>
    <recommendedName>
        <fullName evidence="5">Secreted protein</fullName>
    </recommendedName>
</protein>
<sequence>MKYATVMATGLFVHMSIFASDILPTEDYANLTGEKVRILKQLGEHAECIRLADNEQALRDCQEKLSQHQLTQDPLARDPSVKQRTARNIEKLKTDNPNQNEFF</sequence>
<evidence type="ECO:0000313" key="4">
    <source>
        <dbReference type="Proteomes" id="UP001597106"/>
    </source>
</evidence>
<evidence type="ECO:0008006" key="5">
    <source>
        <dbReference type="Google" id="ProtNLM"/>
    </source>
</evidence>
<feature type="signal peptide" evidence="2">
    <location>
        <begin position="1"/>
        <end position="19"/>
    </location>
</feature>
<gene>
    <name evidence="3" type="ORF">ACFQ1T_08630</name>
</gene>
<keyword evidence="4" id="KW-1185">Reference proteome</keyword>
<evidence type="ECO:0000313" key="3">
    <source>
        <dbReference type="EMBL" id="MFD0929842.1"/>
    </source>
</evidence>
<feature type="region of interest" description="Disordered" evidence="1">
    <location>
        <begin position="65"/>
        <end position="103"/>
    </location>
</feature>
<accession>A0ABW3GIF9</accession>
<feature type="compositionally biased region" description="Basic and acidic residues" evidence="1">
    <location>
        <begin position="75"/>
        <end position="94"/>
    </location>
</feature>
<name>A0ABW3GIF9_9PROT</name>
<comment type="caution">
    <text evidence="3">The sequence shown here is derived from an EMBL/GenBank/DDBJ whole genome shotgun (WGS) entry which is preliminary data.</text>
</comment>
<evidence type="ECO:0000256" key="1">
    <source>
        <dbReference type="SAM" id="MobiDB-lite"/>
    </source>
</evidence>
<keyword evidence="2" id="KW-0732">Signal</keyword>
<organism evidence="3 4">
    <name type="scientific">Methylophilus glucosoxydans</name>
    <dbReference type="NCBI Taxonomy" id="752553"/>
    <lineage>
        <taxon>Bacteria</taxon>
        <taxon>Pseudomonadati</taxon>
        <taxon>Pseudomonadota</taxon>
        <taxon>Betaproteobacteria</taxon>
        <taxon>Nitrosomonadales</taxon>
        <taxon>Methylophilaceae</taxon>
        <taxon>Methylophilus</taxon>
    </lineage>
</organism>